<protein>
    <submittedName>
        <fullName evidence="1">Uncharacterized protein</fullName>
    </submittedName>
</protein>
<accession>A0A1M7I466</accession>
<dbReference type="AlphaFoldDB" id="A0A1M7I466"/>
<evidence type="ECO:0000313" key="2">
    <source>
        <dbReference type="Proteomes" id="UP000184513"/>
    </source>
</evidence>
<dbReference type="STRING" id="388280.SAMN04488057_101183"/>
<gene>
    <name evidence="1" type="ORF">SAMN04488057_101183</name>
</gene>
<dbReference type="Proteomes" id="UP000184513">
    <property type="component" value="Unassembled WGS sequence"/>
</dbReference>
<dbReference type="EMBL" id="FRCY01000001">
    <property type="protein sequence ID" value="SHM35571.1"/>
    <property type="molecule type" value="Genomic_DNA"/>
</dbReference>
<keyword evidence="2" id="KW-1185">Reference proteome</keyword>
<organism evidence="1 2">
    <name type="scientific">Cyclobacterium lianum</name>
    <dbReference type="NCBI Taxonomy" id="388280"/>
    <lineage>
        <taxon>Bacteria</taxon>
        <taxon>Pseudomonadati</taxon>
        <taxon>Bacteroidota</taxon>
        <taxon>Cytophagia</taxon>
        <taxon>Cytophagales</taxon>
        <taxon>Cyclobacteriaceae</taxon>
        <taxon>Cyclobacterium</taxon>
    </lineage>
</organism>
<proteinExistence type="predicted"/>
<sequence>MHLIPTSHFSKINYLFFALLTNLNPVNGLFFKLSVQQSVVFASNSATAGSFWNKIAILVPDTYPINYSNA</sequence>
<reference evidence="1 2" key="1">
    <citation type="submission" date="2016-11" db="EMBL/GenBank/DDBJ databases">
        <authorList>
            <person name="Jaros S."/>
            <person name="Januszkiewicz K."/>
            <person name="Wedrychowicz H."/>
        </authorList>
    </citation>
    <scope>NUCLEOTIDE SEQUENCE [LARGE SCALE GENOMIC DNA]</scope>
    <source>
        <strain evidence="1 2">CGMCC 1.6102</strain>
    </source>
</reference>
<name>A0A1M7I466_9BACT</name>
<evidence type="ECO:0000313" key="1">
    <source>
        <dbReference type="EMBL" id="SHM35571.1"/>
    </source>
</evidence>